<accession>A0ABY8EFH2</accession>
<evidence type="ECO:0000256" key="1">
    <source>
        <dbReference type="SAM" id="Coils"/>
    </source>
</evidence>
<dbReference type="Gene3D" id="3.30.1490.480">
    <property type="entry name" value="Endolytic murein transglycosylase"/>
    <property type="match status" value="1"/>
</dbReference>
<feature type="transmembrane region" description="Helical" evidence="2">
    <location>
        <begin position="12"/>
        <end position="33"/>
    </location>
</feature>
<protein>
    <submittedName>
        <fullName evidence="3">Uncharacterized protein</fullName>
    </submittedName>
</protein>
<keyword evidence="4" id="KW-1185">Reference proteome</keyword>
<reference evidence="3 4" key="1">
    <citation type="submission" date="2023-03" db="EMBL/GenBank/DDBJ databases">
        <title>Complete genome sequence of Tepidibacter sp. SWIR-1, isolated from a deep-sea hydrothermal vent.</title>
        <authorList>
            <person name="Li X."/>
        </authorList>
    </citation>
    <scope>NUCLEOTIDE SEQUENCE [LARGE SCALE GENOMIC DNA]</scope>
    <source>
        <strain evidence="3 4">SWIR-1</strain>
    </source>
</reference>
<dbReference type="EMBL" id="CP120733">
    <property type="protein sequence ID" value="WFD11705.1"/>
    <property type="molecule type" value="Genomic_DNA"/>
</dbReference>
<sequence>MKKYNNIQKIIFLTLGIGFSIGLLTSSLININYDKTKKTSGLEMKKEIEEKEEQIEKKEIEEKEEQIEKKEIEEKEKLVDKKNIEDEFVNINIKNGYTCNEIADILYENELIYNKEDFKIIYNLMLFDIYGAGSSLTKKGIISKGWKINTLSKIIITKRNEVTNILYKDKIIDDKYSLNAILDSINSNKKIVYGEKKIKKGSSNIEIIEILTK</sequence>
<keyword evidence="2" id="KW-0812">Transmembrane</keyword>
<gene>
    <name evidence="3" type="ORF">P4S50_06415</name>
</gene>
<evidence type="ECO:0000313" key="3">
    <source>
        <dbReference type="EMBL" id="WFD11705.1"/>
    </source>
</evidence>
<evidence type="ECO:0000313" key="4">
    <source>
        <dbReference type="Proteomes" id="UP001222800"/>
    </source>
</evidence>
<keyword evidence="1" id="KW-0175">Coiled coil</keyword>
<evidence type="ECO:0000256" key="2">
    <source>
        <dbReference type="SAM" id="Phobius"/>
    </source>
</evidence>
<feature type="coiled-coil region" evidence="1">
    <location>
        <begin position="41"/>
        <end position="87"/>
    </location>
</feature>
<proteinExistence type="predicted"/>
<organism evidence="3 4">
    <name type="scientific">Tepidibacter hydrothermalis</name>
    <dbReference type="NCBI Taxonomy" id="3036126"/>
    <lineage>
        <taxon>Bacteria</taxon>
        <taxon>Bacillati</taxon>
        <taxon>Bacillota</taxon>
        <taxon>Clostridia</taxon>
        <taxon>Peptostreptococcales</taxon>
        <taxon>Peptostreptococcaceae</taxon>
        <taxon>Tepidibacter</taxon>
    </lineage>
</organism>
<dbReference type="RefSeq" id="WP_277733841.1">
    <property type="nucleotide sequence ID" value="NZ_CP120733.1"/>
</dbReference>
<name>A0ABY8EFH2_9FIRM</name>
<keyword evidence="2" id="KW-1133">Transmembrane helix</keyword>
<dbReference type="Proteomes" id="UP001222800">
    <property type="component" value="Chromosome"/>
</dbReference>
<keyword evidence="2" id="KW-0472">Membrane</keyword>